<evidence type="ECO:0000313" key="2">
    <source>
        <dbReference type="Proteomes" id="UP000095649"/>
    </source>
</evidence>
<name>A0A173SD24_9FIRM</name>
<evidence type="ECO:0000313" key="1">
    <source>
        <dbReference type="EMBL" id="CUM88263.1"/>
    </source>
</evidence>
<sequence>MMGIDDRYRAAEDEAQLEYIKQWRERKRKKKDRRKGYWMEAVWHLRMFFDMLFKFIKG</sequence>
<dbReference type="RefSeq" id="WP_155515375.1">
    <property type="nucleotide sequence ID" value="NZ_CYXN01000005.1"/>
</dbReference>
<dbReference type="AlphaFoldDB" id="A0A173SD24"/>
<reference evidence="1 2" key="1">
    <citation type="submission" date="2015-09" db="EMBL/GenBank/DDBJ databases">
        <authorList>
            <consortium name="Pathogen Informatics"/>
        </authorList>
    </citation>
    <scope>NUCLEOTIDE SEQUENCE [LARGE SCALE GENOMIC DNA]</scope>
    <source>
        <strain evidence="1 2">2789STDY5834970</strain>
    </source>
</reference>
<gene>
    <name evidence="1" type="ORF">ERS852582_00954</name>
</gene>
<protein>
    <submittedName>
        <fullName evidence="1">Uncharacterized protein</fullName>
    </submittedName>
</protein>
<dbReference type="EMBL" id="CYXN01000005">
    <property type="protein sequence ID" value="CUM88263.1"/>
    <property type="molecule type" value="Genomic_DNA"/>
</dbReference>
<organism evidence="1 2">
    <name type="scientific">Faecalibacterium prausnitzii</name>
    <dbReference type="NCBI Taxonomy" id="853"/>
    <lineage>
        <taxon>Bacteria</taxon>
        <taxon>Bacillati</taxon>
        <taxon>Bacillota</taxon>
        <taxon>Clostridia</taxon>
        <taxon>Eubacteriales</taxon>
        <taxon>Oscillospiraceae</taxon>
        <taxon>Faecalibacterium</taxon>
    </lineage>
</organism>
<dbReference type="Proteomes" id="UP000095649">
    <property type="component" value="Unassembled WGS sequence"/>
</dbReference>
<accession>A0A173SD24</accession>
<proteinExistence type="predicted"/>